<proteinExistence type="predicted"/>
<dbReference type="EMBL" id="BGPR01063039">
    <property type="protein sequence ID" value="GBO38354.1"/>
    <property type="molecule type" value="Genomic_DNA"/>
</dbReference>
<evidence type="ECO:0000313" key="2">
    <source>
        <dbReference type="Proteomes" id="UP000499080"/>
    </source>
</evidence>
<reference evidence="1 2" key="1">
    <citation type="journal article" date="2019" name="Sci. Rep.">
        <title>Orb-weaving spider Araneus ventricosus genome elucidates the spidroin gene catalogue.</title>
        <authorList>
            <person name="Kono N."/>
            <person name="Nakamura H."/>
            <person name="Ohtoshi R."/>
            <person name="Moran D.A.P."/>
            <person name="Shinohara A."/>
            <person name="Yoshida Y."/>
            <person name="Fujiwara M."/>
            <person name="Mori M."/>
            <person name="Tomita M."/>
            <person name="Arakawa K."/>
        </authorList>
    </citation>
    <scope>NUCLEOTIDE SEQUENCE [LARGE SCALE GENOMIC DNA]</scope>
</reference>
<dbReference type="Proteomes" id="UP000499080">
    <property type="component" value="Unassembled WGS sequence"/>
</dbReference>
<evidence type="ECO:0000313" key="1">
    <source>
        <dbReference type="EMBL" id="GBO38354.1"/>
    </source>
</evidence>
<organism evidence="1 2">
    <name type="scientific">Araneus ventricosus</name>
    <name type="common">Orbweaver spider</name>
    <name type="synonym">Epeira ventricosa</name>
    <dbReference type="NCBI Taxonomy" id="182803"/>
    <lineage>
        <taxon>Eukaryota</taxon>
        <taxon>Metazoa</taxon>
        <taxon>Ecdysozoa</taxon>
        <taxon>Arthropoda</taxon>
        <taxon>Chelicerata</taxon>
        <taxon>Arachnida</taxon>
        <taxon>Araneae</taxon>
        <taxon>Araneomorphae</taxon>
        <taxon>Entelegynae</taxon>
        <taxon>Araneoidea</taxon>
        <taxon>Araneidae</taxon>
        <taxon>Araneus</taxon>
    </lineage>
</organism>
<comment type="caution">
    <text evidence="1">The sequence shown here is derived from an EMBL/GenBank/DDBJ whole genome shotgun (WGS) entry which is preliminary data.</text>
</comment>
<sequence>MVDRTLGATPCYSRVAFCKRVSFEWRPRESRFSPGKARQSHCTSSYLCQVVKDVSPSACIRMNREEKRETAAAC</sequence>
<keyword evidence="2" id="KW-1185">Reference proteome</keyword>
<gene>
    <name evidence="1" type="ORF">AVEN_127689_1</name>
</gene>
<dbReference type="AlphaFoldDB" id="A0A4Y2WP20"/>
<name>A0A4Y2WP20_ARAVE</name>
<protein>
    <submittedName>
        <fullName evidence="1">Uncharacterized protein</fullName>
    </submittedName>
</protein>
<accession>A0A4Y2WP20</accession>